<feature type="domain" description="DUF2529" evidence="1">
    <location>
        <begin position="1"/>
        <end position="169"/>
    </location>
</feature>
<organism evidence="2 3">
    <name type="scientific">Psychrobacillus vulpis</name>
    <dbReference type="NCBI Taxonomy" id="2325572"/>
    <lineage>
        <taxon>Bacteria</taxon>
        <taxon>Bacillati</taxon>
        <taxon>Bacillota</taxon>
        <taxon>Bacilli</taxon>
        <taxon>Bacillales</taxon>
        <taxon>Bacillaceae</taxon>
        <taxon>Psychrobacillus</taxon>
    </lineage>
</organism>
<dbReference type="OrthoDB" id="2737584at2"/>
<comment type="caution">
    <text evidence="2">The sequence shown here is derived from an EMBL/GenBank/DDBJ whole genome shotgun (WGS) entry which is preliminary data.</text>
</comment>
<dbReference type="Proteomes" id="UP000316626">
    <property type="component" value="Unassembled WGS sequence"/>
</dbReference>
<dbReference type="EMBL" id="VDGI01000002">
    <property type="protein sequence ID" value="TQR21146.1"/>
    <property type="molecule type" value="Genomic_DNA"/>
</dbReference>
<accession>A0A544TUP3</accession>
<evidence type="ECO:0000313" key="2">
    <source>
        <dbReference type="EMBL" id="TQR21146.1"/>
    </source>
</evidence>
<dbReference type="Pfam" id="PF10740">
    <property type="entry name" value="DUF2529"/>
    <property type="match status" value="1"/>
</dbReference>
<sequence length="174" mass="19371">MMKILTTQLYGLLQRIATSEEENIEETARLLAQAAAREGTIYFATFGEMQSITINAKYAVEPFPSMQVFTEDTKLTSADRVWIITRSSENEDALALAEKLSDAFIPFSATAADPTSDENKLANLAYTYISLKLSKGLIPAEDGSRVVQPYALSAMFVYEAVKMKLDEMLFVEEE</sequence>
<dbReference type="AlphaFoldDB" id="A0A544TUP3"/>
<evidence type="ECO:0000259" key="1">
    <source>
        <dbReference type="Pfam" id="PF10740"/>
    </source>
</evidence>
<gene>
    <name evidence="2" type="ORF">FG384_02775</name>
</gene>
<protein>
    <submittedName>
        <fullName evidence="2">DUF2529 family protein</fullName>
    </submittedName>
</protein>
<reference evidence="2 3" key="1">
    <citation type="submission" date="2019-06" db="EMBL/GenBank/DDBJ databases">
        <title>Psychrobacillus vulpis sp. nov., a new species isolated from feces of a red fox that inhabits in The Tablas de Daimiel Natural Park, Albacete, Spain.</title>
        <authorList>
            <person name="Rodriguez M."/>
            <person name="Reina J.C."/>
            <person name="Bejar V."/>
            <person name="Llamas I."/>
        </authorList>
    </citation>
    <scope>NUCLEOTIDE SEQUENCE [LARGE SCALE GENOMIC DNA]</scope>
    <source>
        <strain evidence="2 3">Z8</strain>
    </source>
</reference>
<proteinExistence type="predicted"/>
<dbReference type="InterPro" id="IPR019676">
    <property type="entry name" value="DUF2529"/>
</dbReference>
<name>A0A544TUP3_9BACI</name>
<keyword evidence="3" id="KW-1185">Reference proteome</keyword>
<dbReference type="Gene3D" id="3.40.50.10490">
    <property type="entry name" value="Glucose-6-phosphate isomerase like protein, domain 1"/>
    <property type="match status" value="1"/>
</dbReference>
<evidence type="ECO:0000313" key="3">
    <source>
        <dbReference type="Proteomes" id="UP000316626"/>
    </source>
</evidence>